<protein>
    <recommendedName>
        <fullName evidence="8">ATP synthase subunit delta</fullName>
    </recommendedName>
    <alternativeName>
        <fullName evidence="8">ATP synthase F(1) sector subunit delta</fullName>
    </alternativeName>
    <alternativeName>
        <fullName evidence="8">F-type ATPase subunit delta</fullName>
        <shortName evidence="8">F-ATPase subunit delta</shortName>
    </alternativeName>
</protein>
<gene>
    <name evidence="8" type="primary">atpH</name>
    <name evidence="8" type="synonym">atpD</name>
    <name evidence="9" type="ORF">HJG54_19715</name>
</gene>
<dbReference type="InterPro" id="IPR020781">
    <property type="entry name" value="ATPase_OSCP/d_CS"/>
</dbReference>
<evidence type="ECO:0000256" key="4">
    <source>
        <dbReference type="ARBA" id="ARBA00023065"/>
    </source>
</evidence>
<dbReference type="NCBIfam" id="TIGR01145">
    <property type="entry name" value="ATP_synt_delta"/>
    <property type="match status" value="1"/>
</dbReference>
<keyword evidence="7 8" id="KW-0066">ATP synthesis</keyword>
<name>A0AA97AGZ1_9CYAN</name>
<evidence type="ECO:0000256" key="7">
    <source>
        <dbReference type="ARBA" id="ARBA00023310"/>
    </source>
</evidence>
<keyword evidence="5 8" id="KW-0472">Membrane</keyword>
<dbReference type="GO" id="GO:0031676">
    <property type="term" value="C:plasma membrane-derived thylakoid membrane"/>
    <property type="evidence" value="ECO:0007669"/>
    <property type="project" value="UniProtKB-SubCell"/>
</dbReference>
<dbReference type="PROSITE" id="PS00389">
    <property type="entry name" value="ATPASE_DELTA"/>
    <property type="match status" value="1"/>
</dbReference>
<dbReference type="Pfam" id="PF00213">
    <property type="entry name" value="OSCP"/>
    <property type="match status" value="1"/>
</dbReference>
<dbReference type="Gene3D" id="1.10.520.20">
    <property type="entry name" value="N-terminal domain of the delta subunit of the F1F0-ATP synthase"/>
    <property type="match status" value="1"/>
</dbReference>
<keyword evidence="8" id="KW-0793">Thylakoid</keyword>
<keyword evidence="3 8" id="KW-0375">Hydrogen ion transport</keyword>
<accession>A0AA97AGZ1</accession>
<evidence type="ECO:0000256" key="6">
    <source>
        <dbReference type="ARBA" id="ARBA00023196"/>
    </source>
</evidence>
<dbReference type="EMBL" id="CP053586">
    <property type="protein sequence ID" value="WNZ24855.1"/>
    <property type="molecule type" value="Genomic_DNA"/>
</dbReference>
<comment type="function">
    <text evidence="8">F(1)F(0) ATP synthase produces ATP from ADP in the presence of a proton or sodium gradient. F-type ATPases consist of two structural domains, F(1) containing the extramembraneous catalytic core and F(0) containing the membrane proton channel, linked together by a central stalk and a peripheral stalk. During catalysis, ATP synthesis in the catalytic domain of F(1) is coupled via a rotary mechanism of the central stalk subunits to proton translocation.</text>
</comment>
<evidence type="ECO:0000256" key="5">
    <source>
        <dbReference type="ARBA" id="ARBA00023136"/>
    </source>
</evidence>
<dbReference type="PANTHER" id="PTHR11910">
    <property type="entry name" value="ATP SYNTHASE DELTA CHAIN"/>
    <property type="match status" value="1"/>
</dbReference>
<comment type="function">
    <text evidence="8">This protein is part of the stalk that links CF(0) to CF(1). It either transmits conformational changes from CF(0) to CF(1) or is implicated in proton conduction.</text>
</comment>
<dbReference type="GO" id="GO:0045259">
    <property type="term" value="C:proton-transporting ATP synthase complex"/>
    <property type="evidence" value="ECO:0007669"/>
    <property type="project" value="UniProtKB-KW"/>
</dbReference>
<reference evidence="9" key="1">
    <citation type="submission" date="2020-05" db="EMBL/GenBank/DDBJ databases">
        <authorList>
            <person name="Zhu T."/>
            <person name="Keshari N."/>
            <person name="Lu X."/>
        </authorList>
    </citation>
    <scope>NUCLEOTIDE SEQUENCE</scope>
    <source>
        <strain evidence="9">NK1-12</strain>
    </source>
</reference>
<proteinExistence type="inferred from homology"/>
<dbReference type="InterPro" id="IPR000711">
    <property type="entry name" value="ATPase_OSCP/dsu"/>
</dbReference>
<dbReference type="HAMAP" id="MF_01416">
    <property type="entry name" value="ATP_synth_delta_bact"/>
    <property type="match status" value="1"/>
</dbReference>
<organism evidence="9">
    <name type="scientific">Leptolyngbya sp. NK1-12</name>
    <dbReference type="NCBI Taxonomy" id="2547451"/>
    <lineage>
        <taxon>Bacteria</taxon>
        <taxon>Bacillati</taxon>
        <taxon>Cyanobacteriota</taxon>
        <taxon>Cyanophyceae</taxon>
        <taxon>Leptolyngbyales</taxon>
        <taxon>Leptolyngbyaceae</taxon>
        <taxon>Leptolyngbya group</taxon>
        <taxon>Leptolyngbya</taxon>
    </lineage>
</organism>
<dbReference type="GO" id="GO:0046933">
    <property type="term" value="F:proton-transporting ATP synthase activity, rotational mechanism"/>
    <property type="evidence" value="ECO:0007669"/>
    <property type="project" value="UniProtKB-UniRule"/>
</dbReference>
<keyword evidence="2 8" id="KW-0813">Transport</keyword>
<keyword evidence="4 8" id="KW-0406">Ion transport</keyword>
<dbReference type="InterPro" id="IPR026015">
    <property type="entry name" value="ATP_synth_OSCP/delta_N_sf"/>
</dbReference>
<evidence type="ECO:0000256" key="8">
    <source>
        <dbReference type="HAMAP-Rule" id="MF_01416"/>
    </source>
</evidence>
<dbReference type="AlphaFoldDB" id="A0AA97AGZ1"/>
<evidence type="ECO:0000313" key="9">
    <source>
        <dbReference type="EMBL" id="WNZ24855.1"/>
    </source>
</evidence>
<keyword evidence="6 8" id="KW-0139">CF(1)</keyword>
<dbReference type="PRINTS" id="PR00125">
    <property type="entry name" value="ATPASEDELTA"/>
</dbReference>
<comment type="similarity">
    <text evidence="8">Belongs to the ATPase delta chain family.</text>
</comment>
<evidence type="ECO:0000256" key="2">
    <source>
        <dbReference type="ARBA" id="ARBA00022448"/>
    </source>
</evidence>
<evidence type="ECO:0000256" key="3">
    <source>
        <dbReference type="ARBA" id="ARBA00022781"/>
    </source>
</evidence>
<evidence type="ECO:0000256" key="1">
    <source>
        <dbReference type="ARBA" id="ARBA00004370"/>
    </source>
</evidence>
<sequence length="185" mass="20358">MQSTLTLSEIAEPYAQALMSVAQSNNLTDAFGEDTKALQALLAESEDLKFLVTSPIIDSEKKKAVIRQILGEQIHPYMLNFLLLLVDRGRIMLLPQVCEQYQSLLRQLKQTVLAEVTSAVELTPEQQEAIKQKVMSTVQASQVELATRVDPDLLGGVIIKVGSQVFDASLRGQLRRIGIRLGAPA</sequence>
<dbReference type="RefSeq" id="WP_316430852.1">
    <property type="nucleotide sequence ID" value="NZ_CP053586.1"/>
</dbReference>
<dbReference type="SUPFAM" id="SSF47928">
    <property type="entry name" value="N-terminal domain of the delta subunit of the F1F0-ATP synthase"/>
    <property type="match status" value="1"/>
</dbReference>
<comment type="subcellular location">
    <subcellularLocation>
        <location evidence="8">Cellular thylakoid membrane</location>
        <topology evidence="8">Peripheral membrane protein</topology>
    </subcellularLocation>
    <subcellularLocation>
        <location evidence="1">Membrane</location>
    </subcellularLocation>
</comment>
<dbReference type="NCBIfam" id="NF004402">
    <property type="entry name" value="PRK05758.2-2"/>
    <property type="match status" value="1"/>
</dbReference>